<proteinExistence type="predicted"/>
<feature type="domain" description="Glycosyl transferase family 1" evidence="2">
    <location>
        <begin position="207"/>
        <end position="365"/>
    </location>
</feature>
<keyword evidence="1" id="KW-0808">Transferase</keyword>
<dbReference type="SUPFAM" id="SSF53756">
    <property type="entry name" value="UDP-Glycosyltransferase/glycogen phosphorylase"/>
    <property type="match status" value="1"/>
</dbReference>
<evidence type="ECO:0000313" key="3">
    <source>
        <dbReference type="EMBL" id="MFI8751597.1"/>
    </source>
</evidence>
<dbReference type="PANTHER" id="PTHR46401:SF2">
    <property type="entry name" value="GLYCOSYLTRANSFERASE WBBK-RELATED"/>
    <property type="match status" value="1"/>
</dbReference>
<gene>
    <name evidence="3" type="ORF">ACIGG6_16540</name>
</gene>
<sequence length="388" mass="42621">MKLLTNLNCANPPLSGVGHYTRQLLGCLMQQHPLEAFAGFHGGELLNTASTLAWLESDHRQSKTSNWLKGSRLKRAARRLPFGYSLRSRWQQFQFSKLTQPLQGYTYWEPGLALQPFEGKRAATIYDLSHIVMPSSHPPARVSYLTTQIDHTLQSGCKILTISNAIQAEIATYAGLDKAQIDVIPPAAGQAFRPLSDAQQAQVKASFSLPENFILTLGTREPRKNLAALFTAYSQLPSALRQRWPIVCVGGDGWGDQRAAASTVARLEEAGELIMMGYVAQRHLPSLVASAGLLAYPSLYEGFGMPVIEAMACGVPVLTSLDTSMHDIVGESGFLVNPNDIDHMRTVLEEALSNTAMREGFGKKGLAISEQYTWEYSAHQLYQALAKL</sequence>
<comment type="caution">
    <text evidence="3">The sequence shown here is derived from an EMBL/GenBank/DDBJ whole genome shotgun (WGS) entry which is preliminary data.</text>
</comment>
<organism evidence="3 4">
    <name type="scientific">Vreelandella lionensis</name>
    <dbReference type="NCBI Taxonomy" id="1144478"/>
    <lineage>
        <taxon>Bacteria</taxon>
        <taxon>Pseudomonadati</taxon>
        <taxon>Pseudomonadota</taxon>
        <taxon>Gammaproteobacteria</taxon>
        <taxon>Oceanospirillales</taxon>
        <taxon>Halomonadaceae</taxon>
        <taxon>Vreelandella</taxon>
    </lineage>
</organism>
<reference evidence="3 4" key="1">
    <citation type="submission" date="2024-10" db="EMBL/GenBank/DDBJ databases">
        <title>The Natural Products Discovery Center: Release of the First 8490 Sequenced Strains for Exploring Actinobacteria Biosynthetic Diversity.</title>
        <authorList>
            <person name="Kalkreuter E."/>
            <person name="Kautsar S.A."/>
            <person name="Yang D."/>
            <person name="Bader C.D."/>
            <person name="Teijaro C.N."/>
            <person name="Fluegel L."/>
            <person name="Davis C.M."/>
            <person name="Simpson J.R."/>
            <person name="Lauterbach L."/>
            <person name="Steele A.D."/>
            <person name="Gui C."/>
            <person name="Meng S."/>
            <person name="Li G."/>
            <person name="Viehrig K."/>
            <person name="Ye F."/>
            <person name="Su P."/>
            <person name="Kiefer A.F."/>
            <person name="Nichols A."/>
            <person name="Cepeda A.J."/>
            <person name="Yan W."/>
            <person name="Fan B."/>
            <person name="Jiang Y."/>
            <person name="Adhikari A."/>
            <person name="Zheng C.-J."/>
            <person name="Schuster L."/>
            <person name="Cowan T.M."/>
            <person name="Smanski M.J."/>
            <person name="Chevrette M.G."/>
            <person name="De Carvalho L.P.S."/>
            <person name="Shen B."/>
        </authorList>
    </citation>
    <scope>NUCLEOTIDE SEQUENCE [LARGE SCALE GENOMIC DNA]</scope>
    <source>
        <strain evidence="3 4">NPDC077409</strain>
    </source>
</reference>
<dbReference type="Gene3D" id="3.40.50.2000">
    <property type="entry name" value="Glycogen Phosphorylase B"/>
    <property type="match status" value="1"/>
</dbReference>
<evidence type="ECO:0000259" key="2">
    <source>
        <dbReference type="Pfam" id="PF00534"/>
    </source>
</evidence>
<evidence type="ECO:0000256" key="1">
    <source>
        <dbReference type="ARBA" id="ARBA00022679"/>
    </source>
</evidence>
<dbReference type="CDD" id="cd03809">
    <property type="entry name" value="GT4_MtfB-like"/>
    <property type="match status" value="1"/>
</dbReference>
<name>A0ABW8BZC9_9GAMM</name>
<dbReference type="RefSeq" id="WP_399846007.1">
    <property type="nucleotide sequence ID" value="NZ_JBITWC010000032.1"/>
</dbReference>
<dbReference type="Pfam" id="PF00534">
    <property type="entry name" value="Glycos_transf_1"/>
    <property type="match status" value="1"/>
</dbReference>
<dbReference type="EMBL" id="JBITWC010000032">
    <property type="protein sequence ID" value="MFI8751597.1"/>
    <property type="molecule type" value="Genomic_DNA"/>
</dbReference>
<accession>A0ABW8BZC9</accession>
<dbReference type="PANTHER" id="PTHR46401">
    <property type="entry name" value="GLYCOSYLTRANSFERASE WBBK-RELATED"/>
    <property type="match status" value="1"/>
</dbReference>
<keyword evidence="4" id="KW-1185">Reference proteome</keyword>
<dbReference type="Proteomes" id="UP001614338">
    <property type="component" value="Unassembled WGS sequence"/>
</dbReference>
<dbReference type="InterPro" id="IPR001296">
    <property type="entry name" value="Glyco_trans_1"/>
</dbReference>
<evidence type="ECO:0000313" key="4">
    <source>
        <dbReference type="Proteomes" id="UP001614338"/>
    </source>
</evidence>
<protein>
    <submittedName>
        <fullName evidence="3">Glycosyltransferase family 4 protein</fullName>
    </submittedName>
</protein>